<organism evidence="2 3">
    <name type="scientific">Sarcina ventriculi</name>
    <name type="common">Clostridium ventriculi</name>
    <dbReference type="NCBI Taxonomy" id="1267"/>
    <lineage>
        <taxon>Bacteria</taxon>
        <taxon>Bacillati</taxon>
        <taxon>Bacillota</taxon>
        <taxon>Clostridia</taxon>
        <taxon>Eubacteriales</taxon>
        <taxon>Clostridiaceae</taxon>
        <taxon>Sarcina</taxon>
    </lineage>
</organism>
<evidence type="ECO:0008006" key="4">
    <source>
        <dbReference type="Google" id="ProtNLM"/>
    </source>
</evidence>
<feature type="transmembrane region" description="Helical" evidence="1">
    <location>
        <begin position="63"/>
        <end position="82"/>
    </location>
</feature>
<gene>
    <name evidence="2" type="ORF">ERS852473_00002</name>
</gene>
<dbReference type="EMBL" id="CYZR01000001">
    <property type="protein sequence ID" value="CUN39996.1"/>
    <property type="molecule type" value="Genomic_DNA"/>
</dbReference>
<comment type="caution">
    <text evidence="2">The sequence shown here is derived from an EMBL/GenBank/DDBJ whole genome shotgun (WGS) entry which is preliminary data.</text>
</comment>
<evidence type="ECO:0000313" key="3">
    <source>
        <dbReference type="Proteomes" id="UP000095488"/>
    </source>
</evidence>
<feature type="transmembrane region" description="Helical" evidence="1">
    <location>
        <begin position="20"/>
        <end position="42"/>
    </location>
</feature>
<evidence type="ECO:0000313" key="2">
    <source>
        <dbReference type="EMBL" id="CUN39996.1"/>
    </source>
</evidence>
<protein>
    <recommendedName>
        <fullName evidence="4">Permease</fullName>
    </recommendedName>
</protein>
<keyword evidence="1" id="KW-1133">Transmembrane helix</keyword>
<feature type="transmembrane region" description="Helical" evidence="1">
    <location>
        <begin position="88"/>
        <end position="110"/>
    </location>
</feature>
<sequence>MTSMTHYMIMMSKWEPWGVILFMAIPIIFAETLTITELLVIFNKVEKSRVRTVNKITGILGGFYFSVISIYVFCTIVMPVAQTGTWHGWVDIVAMISYVGGIVFLLPVALMEIKAICRHKTFEQKLKIRFYLLSGYLIVSHLAMIFGMISPKVA</sequence>
<name>A0ABM9UJT5_SARVE</name>
<feature type="transmembrane region" description="Helical" evidence="1">
    <location>
        <begin position="130"/>
        <end position="149"/>
    </location>
</feature>
<dbReference type="Pfam" id="PF20617">
    <property type="entry name" value="DUF6803"/>
    <property type="match status" value="1"/>
</dbReference>
<dbReference type="RefSeq" id="WP_055256893.1">
    <property type="nucleotide sequence ID" value="NZ_BCMV01000026.1"/>
</dbReference>
<reference evidence="2 3" key="1">
    <citation type="submission" date="2015-09" db="EMBL/GenBank/DDBJ databases">
        <authorList>
            <consortium name="Pathogen Informatics"/>
        </authorList>
    </citation>
    <scope>NUCLEOTIDE SEQUENCE [LARGE SCALE GENOMIC DNA]</scope>
    <source>
        <strain evidence="2 3">2789STDY5834858</strain>
    </source>
</reference>
<keyword evidence="1" id="KW-0472">Membrane</keyword>
<keyword evidence="1" id="KW-0812">Transmembrane</keyword>
<accession>A0ABM9UJT5</accession>
<keyword evidence="3" id="KW-1185">Reference proteome</keyword>
<dbReference type="Proteomes" id="UP000095488">
    <property type="component" value="Unassembled WGS sequence"/>
</dbReference>
<proteinExistence type="predicted"/>
<evidence type="ECO:0000256" key="1">
    <source>
        <dbReference type="SAM" id="Phobius"/>
    </source>
</evidence>
<dbReference type="InterPro" id="IPR046547">
    <property type="entry name" value="DUF6803"/>
</dbReference>